<sequence length="150" mass="16329">MRGFSGRVLLLRLGSVLFSRCGCGGFPASSVSLSLLGLVDPALMTWICCRFQLVALEVSVVHDSGFCSSPLARLWRGLKPLSCSGKFCRWFLVTDACGAKGSVVWCFSTSSFSPNKSFVLVRILSAALRFSTGDYSTEFMFVALLMVNRC</sequence>
<evidence type="ECO:0000256" key="1">
    <source>
        <dbReference type="SAM" id="SignalP"/>
    </source>
</evidence>
<name>A0A8S9RDL3_BRACR</name>
<accession>A0A8S9RDL3</accession>
<dbReference type="EMBL" id="QGKX02000095">
    <property type="protein sequence ID" value="KAF3570836.1"/>
    <property type="molecule type" value="Genomic_DNA"/>
</dbReference>
<feature type="signal peptide" evidence="1">
    <location>
        <begin position="1"/>
        <end position="24"/>
    </location>
</feature>
<proteinExistence type="predicted"/>
<evidence type="ECO:0000313" key="2">
    <source>
        <dbReference type="EMBL" id="KAF3570836.1"/>
    </source>
</evidence>
<gene>
    <name evidence="2" type="ORF">F2Q69_00062803</name>
</gene>
<keyword evidence="1" id="KW-0732">Signal</keyword>
<comment type="caution">
    <text evidence="2">The sequence shown here is derived from an EMBL/GenBank/DDBJ whole genome shotgun (WGS) entry which is preliminary data.</text>
</comment>
<feature type="chain" id="PRO_5035916270" description="Secreted protein" evidence="1">
    <location>
        <begin position="25"/>
        <end position="150"/>
    </location>
</feature>
<evidence type="ECO:0000313" key="3">
    <source>
        <dbReference type="Proteomes" id="UP000712600"/>
    </source>
</evidence>
<protein>
    <recommendedName>
        <fullName evidence="4">Secreted protein</fullName>
    </recommendedName>
</protein>
<dbReference type="Proteomes" id="UP000712600">
    <property type="component" value="Unassembled WGS sequence"/>
</dbReference>
<organism evidence="2 3">
    <name type="scientific">Brassica cretica</name>
    <name type="common">Mustard</name>
    <dbReference type="NCBI Taxonomy" id="69181"/>
    <lineage>
        <taxon>Eukaryota</taxon>
        <taxon>Viridiplantae</taxon>
        <taxon>Streptophyta</taxon>
        <taxon>Embryophyta</taxon>
        <taxon>Tracheophyta</taxon>
        <taxon>Spermatophyta</taxon>
        <taxon>Magnoliopsida</taxon>
        <taxon>eudicotyledons</taxon>
        <taxon>Gunneridae</taxon>
        <taxon>Pentapetalae</taxon>
        <taxon>rosids</taxon>
        <taxon>malvids</taxon>
        <taxon>Brassicales</taxon>
        <taxon>Brassicaceae</taxon>
        <taxon>Brassiceae</taxon>
        <taxon>Brassica</taxon>
    </lineage>
</organism>
<evidence type="ECO:0008006" key="4">
    <source>
        <dbReference type="Google" id="ProtNLM"/>
    </source>
</evidence>
<reference evidence="2" key="1">
    <citation type="submission" date="2019-12" db="EMBL/GenBank/DDBJ databases">
        <title>Genome sequencing and annotation of Brassica cretica.</title>
        <authorList>
            <person name="Studholme D.J."/>
            <person name="Sarris P."/>
        </authorList>
    </citation>
    <scope>NUCLEOTIDE SEQUENCE</scope>
    <source>
        <strain evidence="2">PFS-109/04</strain>
        <tissue evidence="2">Leaf</tissue>
    </source>
</reference>
<dbReference type="AlphaFoldDB" id="A0A8S9RDL3"/>